<dbReference type="Proteomes" id="UP000766609">
    <property type="component" value="Unassembled WGS sequence"/>
</dbReference>
<dbReference type="Pfam" id="PF18979">
    <property type="entry name" value="DUF5715"/>
    <property type="match status" value="1"/>
</dbReference>
<accession>A0ABS7N5R6</accession>
<keyword evidence="2" id="KW-1185">Reference proteome</keyword>
<dbReference type="Gene3D" id="3.30.1380.10">
    <property type="match status" value="1"/>
</dbReference>
<evidence type="ECO:0000313" key="2">
    <source>
        <dbReference type="Proteomes" id="UP000766609"/>
    </source>
</evidence>
<reference evidence="1 2" key="1">
    <citation type="submission" date="2021-06" db="EMBL/GenBank/DDBJ databases">
        <title>44 bacteria genomes isolated from Dapeng, Shenzhen.</title>
        <authorList>
            <person name="Zheng W."/>
            <person name="Yu S."/>
            <person name="Huang Y."/>
        </authorList>
    </citation>
    <scope>NUCLEOTIDE SEQUENCE [LARGE SCALE GENOMIC DNA]</scope>
    <source>
        <strain evidence="1 2">DP5N14-6</strain>
    </source>
</reference>
<evidence type="ECO:0000313" key="1">
    <source>
        <dbReference type="EMBL" id="MBY5951233.1"/>
    </source>
</evidence>
<comment type="caution">
    <text evidence="1">The sequence shown here is derived from an EMBL/GenBank/DDBJ whole genome shotgun (WGS) entry which is preliminary data.</text>
</comment>
<gene>
    <name evidence="1" type="ORF">KUV23_09635</name>
</gene>
<proteinExistence type="predicted"/>
<dbReference type="InterPro" id="IPR009045">
    <property type="entry name" value="Zn_M74/Hedgehog-like"/>
</dbReference>
<name>A0ABS7N5R6_9BACT</name>
<dbReference type="EMBL" id="JAHVHP010000002">
    <property type="protein sequence ID" value="MBY5951233.1"/>
    <property type="molecule type" value="Genomic_DNA"/>
</dbReference>
<dbReference type="InterPro" id="IPR043769">
    <property type="entry name" value="DUF5715"/>
</dbReference>
<organism evidence="1 2">
    <name type="scientific">Algoriphagus marincola</name>
    <dbReference type="NCBI Taxonomy" id="264027"/>
    <lineage>
        <taxon>Bacteria</taxon>
        <taxon>Pseudomonadati</taxon>
        <taxon>Bacteroidota</taxon>
        <taxon>Cytophagia</taxon>
        <taxon>Cytophagales</taxon>
        <taxon>Cyclobacteriaceae</taxon>
        <taxon>Algoriphagus</taxon>
    </lineage>
</organism>
<dbReference type="RefSeq" id="WP_222583982.1">
    <property type="nucleotide sequence ID" value="NZ_JAHVHP010000002.1"/>
</dbReference>
<sequence>MKKTTLFFVIPFFTLFSLGTLAMVSYRPAIKKQLSETYAILLGEPVPRLEDQPLELPELMPKPEDIFIVPDLNSFKARLRKDAYSNHLSAAEKNGTELILDEKRLFQLVEKGTLVEVNSGKGYEVEKLTHSHPYLTHEAKKILEQIGLTYQALAGEEDFFTVTSGTRTIDQQKKLGRRNRNATKGNSSHSYGLSFDISYIRFNGEKSWDWKKQKQLEKVLSHFQKQGKIYVIKERKQNCFHVTVR</sequence>
<protein>
    <recommendedName>
        <fullName evidence="3">D-alanyl-D-alanine carboxypeptidase</fullName>
    </recommendedName>
</protein>
<evidence type="ECO:0008006" key="3">
    <source>
        <dbReference type="Google" id="ProtNLM"/>
    </source>
</evidence>
<dbReference type="SUPFAM" id="SSF55166">
    <property type="entry name" value="Hedgehog/DD-peptidase"/>
    <property type="match status" value="1"/>
</dbReference>